<dbReference type="PANTHER" id="PTHR22916:SF51">
    <property type="entry name" value="GLYCOSYLTRANSFERASE EPSH-RELATED"/>
    <property type="match status" value="1"/>
</dbReference>
<accession>A0ABV5KIL0</accession>
<evidence type="ECO:0000256" key="3">
    <source>
        <dbReference type="ARBA" id="ARBA00022679"/>
    </source>
</evidence>
<sequence>MKPKISIIVPIYNMERYLERCMDSLTNQRLADVQIVAVNDGSTDRSLDIARRYAAADKRIIVLDKRNGGVSDARNAGMAAAEGDYIGFVDPDDWVDPDMYEAMYAAANAEGADIVMCGYVREFGTHAKEKVFDAPDTLHYSAEEVRRKMVRRLVGPLGDEVGQPELLDAWGTVWSKIYRADMLRSAAVRFVDLQRIGSNEDSLFNMYASYEARSFVFLNRPFYHYWRANEASATSRRNPKLAEQFQTLFGLIEAFIQEKRLGAEFEEALANRIALSTLGLGLNIVAGGRPGAAAISKVRAIHGMLSQARIRRAFDRFELARCPLPWRAFFICAKYRMSPVLYVLLEAAEYLRKTKR</sequence>
<dbReference type="Proteomes" id="UP001589747">
    <property type="component" value="Unassembled WGS sequence"/>
</dbReference>
<comment type="similarity">
    <text evidence="1">Belongs to the glycosyltransferase 2 family.</text>
</comment>
<dbReference type="Pfam" id="PF00535">
    <property type="entry name" value="Glycos_transf_2"/>
    <property type="match status" value="1"/>
</dbReference>
<evidence type="ECO:0000313" key="5">
    <source>
        <dbReference type="EMBL" id="MFB9325047.1"/>
    </source>
</evidence>
<proteinExistence type="inferred from homology"/>
<comment type="caution">
    <text evidence="5">The sequence shown here is derived from an EMBL/GenBank/DDBJ whole genome shotgun (WGS) entry which is preliminary data.</text>
</comment>
<dbReference type="RefSeq" id="WP_377490123.1">
    <property type="nucleotide sequence ID" value="NZ_JBHMDO010000008.1"/>
</dbReference>
<keyword evidence="2 5" id="KW-0328">Glycosyltransferase</keyword>
<dbReference type="EC" id="2.4.-.-" evidence="5"/>
<dbReference type="Gene3D" id="3.90.550.10">
    <property type="entry name" value="Spore Coat Polysaccharide Biosynthesis Protein SpsA, Chain A"/>
    <property type="match status" value="1"/>
</dbReference>
<dbReference type="SUPFAM" id="SSF53448">
    <property type="entry name" value="Nucleotide-diphospho-sugar transferases"/>
    <property type="match status" value="1"/>
</dbReference>
<dbReference type="EMBL" id="JBHMDO010000008">
    <property type="protein sequence ID" value="MFB9325047.1"/>
    <property type="molecule type" value="Genomic_DNA"/>
</dbReference>
<evidence type="ECO:0000256" key="1">
    <source>
        <dbReference type="ARBA" id="ARBA00006739"/>
    </source>
</evidence>
<dbReference type="GO" id="GO:0016757">
    <property type="term" value="F:glycosyltransferase activity"/>
    <property type="evidence" value="ECO:0007669"/>
    <property type="project" value="UniProtKB-KW"/>
</dbReference>
<keyword evidence="6" id="KW-1185">Reference proteome</keyword>
<name>A0ABV5KIL0_9BACL</name>
<reference evidence="5 6" key="1">
    <citation type="submission" date="2024-09" db="EMBL/GenBank/DDBJ databases">
        <authorList>
            <person name="Sun Q."/>
            <person name="Mori K."/>
        </authorList>
    </citation>
    <scope>NUCLEOTIDE SEQUENCE [LARGE SCALE GENOMIC DNA]</scope>
    <source>
        <strain evidence="5 6">TISTR 2452</strain>
    </source>
</reference>
<dbReference type="PANTHER" id="PTHR22916">
    <property type="entry name" value="GLYCOSYLTRANSFERASE"/>
    <property type="match status" value="1"/>
</dbReference>
<dbReference type="InterPro" id="IPR029044">
    <property type="entry name" value="Nucleotide-diphossugar_trans"/>
</dbReference>
<organism evidence="5 6">
    <name type="scientific">Paenibacillus aurantiacus</name>
    <dbReference type="NCBI Taxonomy" id="1936118"/>
    <lineage>
        <taxon>Bacteria</taxon>
        <taxon>Bacillati</taxon>
        <taxon>Bacillota</taxon>
        <taxon>Bacilli</taxon>
        <taxon>Bacillales</taxon>
        <taxon>Paenibacillaceae</taxon>
        <taxon>Paenibacillus</taxon>
    </lineage>
</organism>
<dbReference type="CDD" id="cd00761">
    <property type="entry name" value="Glyco_tranf_GTA_type"/>
    <property type="match status" value="1"/>
</dbReference>
<evidence type="ECO:0000256" key="2">
    <source>
        <dbReference type="ARBA" id="ARBA00022676"/>
    </source>
</evidence>
<keyword evidence="3 5" id="KW-0808">Transferase</keyword>
<gene>
    <name evidence="5" type="ORF">ACFFSY_03810</name>
</gene>
<evidence type="ECO:0000259" key="4">
    <source>
        <dbReference type="Pfam" id="PF00535"/>
    </source>
</evidence>
<protein>
    <submittedName>
        <fullName evidence="5">Glycosyltransferase</fullName>
        <ecNumber evidence="5">2.4.-.-</ecNumber>
    </submittedName>
</protein>
<evidence type="ECO:0000313" key="6">
    <source>
        <dbReference type="Proteomes" id="UP001589747"/>
    </source>
</evidence>
<feature type="domain" description="Glycosyltransferase 2-like" evidence="4">
    <location>
        <begin position="6"/>
        <end position="125"/>
    </location>
</feature>
<dbReference type="InterPro" id="IPR001173">
    <property type="entry name" value="Glyco_trans_2-like"/>
</dbReference>